<feature type="transmembrane region" description="Helical" evidence="1">
    <location>
        <begin position="44"/>
        <end position="66"/>
    </location>
</feature>
<keyword evidence="1" id="KW-1133">Transmembrane helix</keyword>
<dbReference type="Proteomes" id="UP001501752">
    <property type="component" value="Unassembled WGS sequence"/>
</dbReference>
<evidence type="ECO:0000313" key="3">
    <source>
        <dbReference type="Proteomes" id="UP001501752"/>
    </source>
</evidence>
<name>A0ABP9DQQ5_9ACTN</name>
<organism evidence="2 3">
    <name type="scientific">Kitasatospora terrestris</name>
    <dbReference type="NCBI Taxonomy" id="258051"/>
    <lineage>
        <taxon>Bacteria</taxon>
        <taxon>Bacillati</taxon>
        <taxon>Actinomycetota</taxon>
        <taxon>Actinomycetes</taxon>
        <taxon>Kitasatosporales</taxon>
        <taxon>Streptomycetaceae</taxon>
        <taxon>Kitasatospora</taxon>
    </lineage>
</organism>
<gene>
    <name evidence="2" type="ORF">GCM10023235_36400</name>
</gene>
<keyword evidence="1" id="KW-0472">Membrane</keyword>
<feature type="transmembrane region" description="Helical" evidence="1">
    <location>
        <begin position="221"/>
        <end position="243"/>
    </location>
</feature>
<keyword evidence="3" id="KW-1185">Reference proteome</keyword>
<reference evidence="3" key="1">
    <citation type="journal article" date="2019" name="Int. J. Syst. Evol. Microbiol.">
        <title>The Global Catalogue of Microorganisms (GCM) 10K type strain sequencing project: providing services to taxonomists for standard genome sequencing and annotation.</title>
        <authorList>
            <consortium name="The Broad Institute Genomics Platform"/>
            <consortium name="The Broad Institute Genome Sequencing Center for Infectious Disease"/>
            <person name="Wu L."/>
            <person name="Ma J."/>
        </authorList>
    </citation>
    <scope>NUCLEOTIDE SEQUENCE [LARGE SCALE GENOMIC DNA]</scope>
    <source>
        <strain evidence="3">JCM 13006</strain>
    </source>
</reference>
<evidence type="ECO:0008006" key="4">
    <source>
        <dbReference type="Google" id="ProtNLM"/>
    </source>
</evidence>
<proteinExistence type="predicted"/>
<dbReference type="InterPro" id="IPR025498">
    <property type="entry name" value="DUF4389"/>
</dbReference>
<sequence>MATWEMPMPAAEPEFLPALDIPEPGSQRRWTVLLRMLLLLPQYIVLWVLSVIAFVVAVIGWFGALFTGRLPDFAAGFLRGYLEYDTRVYAYLMLTVDRYPPFSFEEPGHPVRVEVRPGPLNRLAVFFRLVLAVPAAIVQSVLSAGWWAVCFISWLVVLILGRMPRPLFEATAAVLRYRMRFQAYFLMLSSAYPKRIFGDPEKEQPFTSATRPLVMSSSGKALLVVFIVLGVAATVASSVTGSIDHDDDYDDNPTVRVTGPLVPGR</sequence>
<evidence type="ECO:0000256" key="1">
    <source>
        <dbReference type="SAM" id="Phobius"/>
    </source>
</evidence>
<dbReference type="EMBL" id="BAABIS010000001">
    <property type="protein sequence ID" value="GAA4855601.1"/>
    <property type="molecule type" value="Genomic_DNA"/>
</dbReference>
<comment type="caution">
    <text evidence="2">The sequence shown here is derived from an EMBL/GenBank/DDBJ whole genome shotgun (WGS) entry which is preliminary data.</text>
</comment>
<dbReference type="Pfam" id="PF14333">
    <property type="entry name" value="DUF4389"/>
    <property type="match status" value="2"/>
</dbReference>
<protein>
    <recommendedName>
        <fullName evidence="4">DUF4389 domain-containing protein</fullName>
    </recommendedName>
</protein>
<evidence type="ECO:0000313" key="2">
    <source>
        <dbReference type="EMBL" id="GAA4855601.1"/>
    </source>
</evidence>
<feature type="transmembrane region" description="Helical" evidence="1">
    <location>
        <begin position="144"/>
        <end position="161"/>
    </location>
</feature>
<accession>A0ABP9DQQ5</accession>
<keyword evidence="1" id="KW-0812">Transmembrane</keyword>